<name>A0A3A4ARN3_9ACTN</name>
<feature type="transmembrane region" description="Helical" evidence="1">
    <location>
        <begin position="36"/>
        <end position="53"/>
    </location>
</feature>
<proteinExistence type="predicted"/>
<gene>
    <name evidence="3" type="ORF">D5H75_19605</name>
</gene>
<dbReference type="GO" id="GO:0006506">
    <property type="term" value="P:GPI anchor biosynthetic process"/>
    <property type="evidence" value="ECO:0007669"/>
    <property type="project" value="TreeGrafter"/>
</dbReference>
<feature type="domain" description="Endonuclease/exonuclease/phosphatase" evidence="2">
    <location>
        <begin position="93"/>
        <end position="290"/>
    </location>
</feature>
<dbReference type="GO" id="GO:0016020">
    <property type="term" value="C:membrane"/>
    <property type="evidence" value="ECO:0007669"/>
    <property type="project" value="GOC"/>
</dbReference>
<dbReference type="SUPFAM" id="SSF56219">
    <property type="entry name" value="DNase I-like"/>
    <property type="match status" value="1"/>
</dbReference>
<dbReference type="InterPro" id="IPR036691">
    <property type="entry name" value="Endo/exonu/phosph_ase_sf"/>
</dbReference>
<dbReference type="AlphaFoldDB" id="A0A3A4ARN3"/>
<organism evidence="3 4">
    <name type="scientific">Bailinhaonella thermotolerans</name>
    <dbReference type="NCBI Taxonomy" id="1070861"/>
    <lineage>
        <taxon>Bacteria</taxon>
        <taxon>Bacillati</taxon>
        <taxon>Actinomycetota</taxon>
        <taxon>Actinomycetes</taxon>
        <taxon>Streptosporangiales</taxon>
        <taxon>Streptosporangiaceae</taxon>
        <taxon>Bailinhaonella</taxon>
    </lineage>
</organism>
<dbReference type="Pfam" id="PF03372">
    <property type="entry name" value="Exo_endo_phos"/>
    <property type="match status" value="1"/>
</dbReference>
<feature type="transmembrane region" description="Helical" evidence="1">
    <location>
        <begin position="59"/>
        <end position="76"/>
    </location>
</feature>
<dbReference type="PANTHER" id="PTHR14859:SF1">
    <property type="entry name" value="PGAP2-INTERACTING PROTEIN"/>
    <property type="match status" value="1"/>
</dbReference>
<dbReference type="RefSeq" id="WP_119927954.1">
    <property type="nucleotide sequence ID" value="NZ_QZEY01000007.1"/>
</dbReference>
<evidence type="ECO:0000259" key="2">
    <source>
        <dbReference type="Pfam" id="PF03372"/>
    </source>
</evidence>
<dbReference type="InterPro" id="IPR051916">
    <property type="entry name" value="GPI-anchor_lipid_remodeler"/>
</dbReference>
<dbReference type="GO" id="GO:0003824">
    <property type="term" value="F:catalytic activity"/>
    <property type="evidence" value="ECO:0007669"/>
    <property type="project" value="InterPro"/>
</dbReference>
<feature type="transmembrane region" description="Helical" evidence="1">
    <location>
        <begin position="6"/>
        <end position="24"/>
    </location>
</feature>
<keyword evidence="1" id="KW-0812">Transmembrane</keyword>
<dbReference type="Gene3D" id="3.60.10.10">
    <property type="entry name" value="Endonuclease/exonuclease/phosphatase"/>
    <property type="match status" value="1"/>
</dbReference>
<dbReference type="PANTHER" id="PTHR14859">
    <property type="entry name" value="CALCOFLUOR WHITE HYPERSENSITIVE PROTEIN PRECURSOR"/>
    <property type="match status" value="1"/>
</dbReference>
<comment type="caution">
    <text evidence="3">The sequence shown here is derived from an EMBL/GenBank/DDBJ whole genome shotgun (WGS) entry which is preliminary data.</text>
</comment>
<keyword evidence="1" id="KW-1133">Transmembrane helix</keyword>
<protein>
    <recommendedName>
        <fullName evidence="2">Endonuclease/exonuclease/phosphatase domain-containing protein</fullName>
    </recommendedName>
</protein>
<dbReference type="EMBL" id="QZEY01000007">
    <property type="protein sequence ID" value="RJL31269.1"/>
    <property type="molecule type" value="Genomic_DNA"/>
</dbReference>
<dbReference type="OrthoDB" id="4316587at2"/>
<accession>A0A3A4ARN3</accession>
<evidence type="ECO:0000256" key="1">
    <source>
        <dbReference type="SAM" id="Phobius"/>
    </source>
</evidence>
<evidence type="ECO:0000313" key="3">
    <source>
        <dbReference type="EMBL" id="RJL31269.1"/>
    </source>
</evidence>
<dbReference type="InterPro" id="IPR005135">
    <property type="entry name" value="Endo/exonuclease/phosphatase"/>
</dbReference>
<keyword evidence="4" id="KW-1185">Reference proteome</keyword>
<sequence>MHRGPLIGVVAGLLTLVLVGHGMLPALNGVTTVIESFLPWLGLLVPVLLAAAIHARSGAALAIVAVSALVWGVMFVPDMLRGERGGPYDVRVATVNVGAGNKDPRATVRAVAQDKPDILAVQEITAASREPVHKVLEKRFPHHYSVGTVGLWSRWPLRQTQRVDLGLSWTRAVRAEVATPKGPVTVYSVHLASARPGETADRDKTLTAAARHVKADKSARLILAGDLNTATTDRRRADLVPPLKDAQEESGTGLGFTWPAAFPMTRPDHILYRGLAPVSAKVIKAPNTDHRAPIADLRLT</sequence>
<dbReference type="Proteomes" id="UP000265768">
    <property type="component" value="Unassembled WGS sequence"/>
</dbReference>
<reference evidence="3 4" key="1">
    <citation type="submission" date="2018-09" db="EMBL/GenBank/DDBJ databases">
        <title>YIM 75507 draft genome.</title>
        <authorList>
            <person name="Tang S."/>
            <person name="Feng Y."/>
        </authorList>
    </citation>
    <scope>NUCLEOTIDE SEQUENCE [LARGE SCALE GENOMIC DNA]</scope>
    <source>
        <strain evidence="3 4">YIM 75507</strain>
    </source>
</reference>
<evidence type="ECO:0000313" key="4">
    <source>
        <dbReference type="Proteomes" id="UP000265768"/>
    </source>
</evidence>
<keyword evidence="1" id="KW-0472">Membrane</keyword>